<dbReference type="Gene3D" id="3.20.20.70">
    <property type="entry name" value="Aldolase class I"/>
    <property type="match status" value="1"/>
</dbReference>
<accession>A0A2R8BRZ4</accession>
<dbReference type="AlphaFoldDB" id="A0A2R8BRZ4"/>
<dbReference type="InterPro" id="IPR013785">
    <property type="entry name" value="Aldolase_TIM"/>
</dbReference>
<dbReference type="PANTHER" id="PTHR32332">
    <property type="entry name" value="2-NITROPROPANE DIOXYGENASE"/>
    <property type="match status" value="1"/>
</dbReference>
<evidence type="ECO:0000256" key="1">
    <source>
        <dbReference type="ARBA" id="ARBA00022630"/>
    </source>
</evidence>
<dbReference type="EC" id="1.13.12.16" evidence="4"/>
<gene>
    <name evidence="4" type="ORF">PAA8504_00707</name>
</gene>
<keyword evidence="4" id="KW-0503">Monooxygenase</keyword>
<dbReference type="InterPro" id="IPR004136">
    <property type="entry name" value="NMO"/>
</dbReference>
<dbReference type="RefSeq" id="WP_108892738.1">
    <property type="nucleotide sequence ID" value="NZ_ONZF01000001.1"/>
</dbReference>
<dbReference type="GO" id="GO:0018580">
    <property type="term" value="F:nitronate monooxygenase activity"/>
    <property type="evidence" value="ECO:0007669"/>
    <property type="project" value="UniProtKB-EC"/>
</dbReference>
<reference evidence="4 5" key="1">
    <citation type="submission" date="2018-03" db="EMBL/GenBank/DDBJ databases">
        <authorList>
            <person name="Keele B.F."/>
        </authorList>
    </citation>
    <scope>NUCLEOTIDE SEQUENCE [LARGE SCALE GENOMIC DNA]</scope>
    <source>
        <strain evidence="4 5">CECT 8504</strain>
    </source>
</reference>
<sequence length="321" mass="32850">MIATRLTTRFGLDHPIVSAPMAAAAGGRLAAAVSAGGGLGLIGGGYGDAAWIRDQVDLAGPSQVGIGFITWSVTEGVLAEALERRPAAVMLSFGDPGALGAMVRKAGVPLILQVQTLDQARAALDAGADAIVAQGAEGGGHGLRRATMTLVPEVADLLAARAPETLLLAAGGIADGRGLAAALMLGADGALVGSRFWAAEEALVARGLVSAAMKATGDATVRTTVPDAARGLTWPGEFTIRSMRNAFSDRWRGQEHQLRHTPQAQAAWRDAMADGDAETGTPIVGEATGLIRDCVPAVEILARMVAEAEDHLARGQKMTGR</sequence>
<dbReference type="SUPFAM" id="SSF51412">
    <property type="entry name" value="Inosine monophosphate dehydrogenase (IMPDH)"/>
    <property type="match status" value="1"/>
</dbReference>
<proteinExistence type="predicted"/>
<keyword evidence="2" id="KW-0288">FMN</keyword>
<evidence type="ECO:0000256" key="3">
    <source>
        <dbReference type="ARBA" id="ARBA00023002"/>
    </source>
</evidence>
<keyword evidence="1" id="KW-0285">Flavoprotein</keyword>
<evidence type="ECO:0000256" key="2">
    <source>
        <dbReference type="ARBA" id="ARBA00022643"/>
    </source>
</evidence>
<dbReference type="Pfam" id="PF03060">
    <property type="entry name" value="NMO"/>
    <property type="match status" value="1"/>
</dbReference>
<name>A0A2R8BRZ4_9RHOB</name>
<keyword evidence="5" id="KW-1185">Reference proteome</keyword>
<protein>
    <submittedName>
        <fullName evidence="4">Nitronate monooxygenase</fullName>
        <ecNumber evidence="4">1.13.12.16</ecNumber>
    </submittedName>
</protein>
<dbReference type="CDD" id="cd04730">
    <property type="entry name" value="NPD_like"/>
    <property type="match status" value="1"/>
</dbReference>
<dbReference type="PANTHER" id="PTHR32332:SF31">
    <property type="entry name" value="2-NITROPROPANE DIOXYGENASE FAMILY, PUTATIVE (AFU_ORTHOLOGUE AFUA_2G09850)-RELATED"/>
    <property type="match status" value="1"/>
</dbReference>
<evidence type="ECO:0000313" key="5">
    <source>
        <dbReference type="Proteomes" id="UP000244912"/>
    </source>
</evidence>
<organism evidence="4 5">
    <name type="scientific">Palleronia abyssalis</name>
    <dbReference type="NCBI Taxonomy" id="1501240"/>
    <lineage>
        <taxon>Bacteria</taxon>
        <taxon>Pseudomonadati</taxon>
        <taxon>Pseudomonadota</taxon>
        <taxon>Alphaproteobacteria</taxon>
        <taxon>Rhodobacterales</taxon>
        <taxon>Roseobacteraceae</taxon>
        <taxon>Palleronia</taxon>
    </lineage>
</organism>
<keyword evidence="3 4" id="KW-0560">Oxidoreductase</keyword>
<dbReference type="EMBL" id="ONZF01000001">
    <property type="protein sequence ID" value="SPJ22908.1"/>
    <property type="molecule type" value="Genomic_DNA"/>
</dbReference>
<evidence type="ECO:0000313" key="4">
    <source>
        <dbReference type="EMBL" id="SPJ22908.1"/>
    </source>
</evidence>
<dbReference type="OrthoDB" id="9778912at2"/>
<dbReference type="Proteomes" id="UP000244912">
    <property type="component" value="Unassembled WGS sequence"/>
</dbReference>